<feature type="domain" description="Immunoglobulin subtype 2" evidence="8">
    <location>
        <begin position="132"/>
        <end position="194"/>
    </location>
</feature>
<dbReference type="SUPFAM" id="SSF48726">
    <property type="entry name" value="Immunoglobulin"/>
    <property type="match status" value="2"/>
</dbReference>
<evidence type="ECO:0000256" key="6">
    <source>
        <dbReference type="ARBA" id="ARBA00056567"/>
    </source>
</evidence>
<feature type="compositionally biased region" description="Polar residues" evidence="7">
    <location>
        <begin position="249"/>
        <end position="258"/>
    </location>
</feature>
<keyword evidence="2" id="KW-0391">Immunity</keyword>
<reference evidence="10 11" key="1">
    <citation type="journal article" date="2012" name="Nature">
        <title>The bonobo genome compared with the chimpanzee and human genomes.</title>
        <authorList>
            <person name="Prufer K."/>
            <person name="Munch K."/>
            <person name="Hellmann I."/>
            <person name="Akagi K."/>
            <person name="Miller J.R."/>
            <person name="Walenz B."/>
            <person name="Koren S."/>
            <person name="Sutton G."/>
            <person name="Kodira C."/>
            <person name="Winer R."/>
            <person name="Knight J.R."/>
            <person name="Mullikin J.C."/>
            <person name="Meader S.J."/>
            <person name="Ponting C.P."/>
            <person name="Lunter G."/>
            <person name="Higashino S."/>
            <person name="Hobolth A."/>
            <person name="Dutheil J."/>
            <person name="Karakoc E."/>
            <person name="Alkan C."/>
            <person name="Sajjadian S."/>
            <person name="Catacchio C.R."/>
            <person name="Ventura M."/>
            <person name="Marques-Bonet T."/>
            <person name="Eichler E.E."/>
            <person name="Andre C."/>
            <person name="Atencia R."/>
            <person name="Mugisha L."/>
            <person name="Junhold J."/>
            <person name="Patterson N."/>
            <person name="Siebauer M."/>
            <person name="Good J.M."/>
            <person name="Fischer A."/>
            <person name="Ptak S.E."/>
            <person name="Lachmann M."/>
            <person name="Symer D.E."/>
            <person name="Mailund T."/>
            <person name="Schierup M.H."/>
            <person name="Andres A.M."/>
            <person name="Kelso J."/>
            <person name="Paabo S."/>
        </authorList>
    </citation>
    <scope>NUCLEOTIDE SEQUENCE [LARGE SCALE GENOMIC DNA]</scope>
</reference>
<feature type="domain" description="Immunoglobulin" evidence="9">
    <location>
        <begin position="40"/>
        <end position="115"/>
    </location>
</feature>
<dbReference type="InterPro" id="IPR050412">
    <property type="entry name" value="Ig-like_Receptors_ImmuneReg"/>
</dbReference>
<dbReference type="InterPro" id="IPR036179">
    <property type="entry name" value="Ig-like_dom_sf"/>
</dbReference>
<dbReference type="InterPro" id="IPR003598">
    <property type="entry name" value="Ig_sub2"/>
</dbReference>
<evidence type="ECO:0000256" key="4">
    <source>
        <dbReference type="ARBA" id="ARBA00023157"/>
    </source>
</evidence>
<keyword evidence="11" id="KW-1185">Reference proteome</keyword>
<evidence type="ECO:0000259" key="8">
    <source>
        <dbReference type="SMART" id="SM00408"/>
    </source>
</evidence>
<dbReference type="AlphaFoldDB" id="A0A2R9C309"/>
<dbReference type="PANTHER" id="PTHR11738">
    <property type="entry name" value="MHC CLASS I NK CELL RECEPTOR"/>
    <property type="match status" value="1"/>
</dbReference>
<dbReference type="InterPro" id="IPR013783">
    <property type="entry name" value="Ig-like_fold"/>
</dbReference>
<dbReference type="Bgee" id="ENSPPAG00000040421">
    <property type="expression patterns" value="Expressed in cerebellum and 6 other cell types or tissues"/>
</dbReference>
<dbReference type="EMBL" id="AJFE02030739">
    <property type="status" value="NOT_ANNOTATED_CDS"/>
    <property type="molecule type" value="Genomic_DNA"/>
</dbReference>
<dbReference type="Pfam" id="PF13927">
    <property type="entry name" value="Ig_3"/>
    <property type="match status" value="1"/>
</dbReference>
<dbReference type="EMBL" id="AJFE02030743">
    <property type="status" value="NOT_ANNOTATED_CDS"/>
    <property type="molecule type" value="Genomic_DNA"/>
</dbReference>
<sequence length="606" mass="65876">MDLLSSPSPIDLPILDISWLCLGRVPAQSGPLPKPSLQALPSSLVPLEKPVTLRCQGPPGVDLYRLEKLSSSRYQDQAVLFIPAMKRSLAGRYRCSYQNGSLWSLPSDQLELIATGVFAKPSLSAQPSPAVSSGGDVTLQCQTRYGFDQFALYKEGDPAPYKNPERWYRASFPIITVTAAHSGTYRCYSFSSRDPYLWSAPSDPLELVVTGSSVTPSRLPTEPPSSVAEFSEATAELTISFTNKVFTTETSRSITASPKESDSPAGESCPPVLHQGQPGPDMPRGCDPNTPGGVSGRGLAQPEEAPAAQGQGCAEAASAPPAPPADPEITRGSGWRPTGCSQPRVMFMTTAPQARSYPRDGSWHGRLWRVWNMEAGGQRLQLWKRGQAASSWCSIREPFSQCLSVCLPLCLRAPSIWDGRNLWRPHPPPCTLWMTWYPGWTTYWPLSSTSLIWAPDGSLRFPALRVDSVPSSVQNPPVLPFGPLCSCLVFPRNSHPHSIFHCGLTNLLSSLRTGLAGSLGVSFIFLSVKLARCPLPFTLENKISLSRCGGASLYSQQLRGLRWENGLSLGGRGCSELRSHHCTLARVTKPDLVSKNKGMNMLITLI</sequence>
<proteinExistence type="predicted"/>
<organism evidence="10 11">
    <name type="scientific">Pan paniscus</name>
    <name type="common">Pygmy chimpanzee</name>
    <name type="synonym">Bonobo</name>
    <dbReference type="NCBI Taxonomy" id="9597"/>
    <lineage>
        <taxon>Eukaryota</taxon>
        <taxon>Metazoa</taxon>
        <taxon>Chordata</taxon>
        <taxon>Craniata</taxon>
        <taxon>Vertebrata</taxon>
        <taxon>Euteleostomi</taxon>
        <taxon>Mammalia</taxon>
        <taxon>Eutheria</taxon>
        <taxon>Euarchontoglires</taxon>
        <taxon>Primates</taxon>
        <taxon>Haplorrhini</taxon>
        <taxon>Catarrhini</taxon>
        <taxon>Hominidae</taxon>
        <taxon>Pan</taxon>
    </lineage>
</organism>
<dbReference type="EMBL" id="AJFE02030738">
    <property type="status" value="NOT_ANNOTATED_CDS"/>
    <property type="molecule type" value="Genomic_DNA"/>
</dbReference>
<feature type="compositionally biased region" description="Low complexity" evidence="7">
    <location>
        <begin position="300"/>
        <end position="319"/>
    </location>
</feature>
<feature type="domain" description="Immunoglobulin" evidence="9">
    <location>
        <begin position="126"/>
        <end position="210"/>
    </location>
</feature>
<dbReference type="EMBL" id="AJFE02030741">
    <property type="status" value="NOT_ANNOTATED_CDS"/>
    <property type="molecule type" value="Genomic_DNA"/>
</dbReference>
<dbReference type="CDD" id="cd05711">
    <property type="entry name" value="IgC2_D2_LILR_KIR_like"/>
    <property type="match status" value="1"/>
</dbReference>
<dbReference type="FunFam" id="2.60.40.10:FF:000049">
    <property type="entry name" value="Leukocyte immunoglobulin-like receptor subfamily B member 1"/>
    <property type="match status" value="2"/>
</dbReference>
<name>A0A2R9C309_PANPA</name>
<dbReference type="EMBL" id="AJFE02030740">
    <property type="status" value="NOT_ANNOTATED_CDS"/>
    <property type="molecule type" value="Genomic_DNA"/>
</dbReference>
<dbReference type="SMART" id="SM00409">
    <property type="entry name" value="IG"/>
    <property type="match status" value="2"/>
</dbReference>
<evidence type="ECO:0000256" key="5">
    <source>
        <dbReference type="ARBA" id="ARBA00023319"/>
    </source>
</evidence>
<evidence type="ECO:0000313" key="10">
    <source>
        <dbReference type="Ensembl" id="ENSPPAP00000035205.1"/>
    </source>
</evidence>
<keyword evidence="3" id="KW-1064">Adaptive immunity</keyword>
<keyword evidence="5" id="KW-0393">Immunoglobulin domain</keyword>
<evidence type="ECO:0000256" key="1">
    <source>
        <dbReference type="ARBA" id="ARBA00022729"/>
    </source>
</evidence>
<dbReference type="Proteomes" id="UP000240080">
    <property type="component" value="Chromosome 19"/>
</dbReference>
<reference evidence="10" key="3">
    <citation type="submission" date="2025-09" db="UniProtKB">
        <authorList>
            <consortium name="Ensembl"/>
        </authorList>
    </citation>
    <scope>IDENTIFICATION</scope>
</reference>
<dbReference type="GO" id="GO:0005886">
    <property type="term" value="C:plasma membrane"/>
    <property type="evidence" value="ECO:0007669"/>
    <property type="project" value="TreeGrafter"/>
</dbReference>
<dbReference type="Pfam" id="PF13895">
    <property type="entry name" value="Ig_2"/>
    <property type="match status" value="1"/>
</dbReference>
<keyword evidence="4" id="KW-1015">Disulfide bond</keyword>
<feature type="region of interest" description="Disordered" evidence="7">
    <location>
        <begin position="249"/>
        <end position="343"/>
    </location>
</feature>
<evidence type="ECO:0000256" key="7">
    <source>
        <dbReference type="SAM" id="MobiDB-lite"/>
    </source>
</evidence>
<protein>
    <submittedName>
        <fullName evidence="10">Glycoprotein VI platelet</fullName>
    </submittedName>
</protein>
<evidence type="ECO:0000256" key="3">
    <source>
        <dbReference type="ARBA" id="ARBA00023130"/>
    </source>
</evidence>
<feature type="domain" description="Immunoglobulin subtype 2" evidence="8">
    <location>
        <begin position="46"/>
        <end position="102"/>
    </location>
</feature>
<dbReference type="STRING" id="9597.ENSPPAP00000035205"/>
<dbReference type="Gene3D" id="2.60.40.10">
    <property type="entry name" value="Immunoglobulins"/>
    <property type="match status" value="2"/>
</dbReference>
<dbReference type="GO" id="GO:0002764">
    <property type="term" value="P:immune response-regulating signaling pathway"/>
    <property type="evidence" value="ECO:0007669"/>
    <property type="project" value="TreeGrafter"/>
</dbReference>
<comment type="function">
    <text evidence="6">May act as receptor for class I MHC antigens.</text>
</comment>
<keyword evidence="1" id="KW-0732">Signal</keyword>
<reference evidence="10" key="2">
    <citation type="submission" date="2025-08" db="UniProtKB">
        <authorList>
            <consortium name="Ensembl"/>
        </authorList>
    </citation>
    <scope>IDENTIFICATION</scope>
</reference>
<evidence type="ECO:0000313" key="11">
    <source>
        <dbReference type="Proteomes" id="UP000240080"/>
    </source>
</evidence>
<dbReference type="SMART" id="SM00408">
    <property type="entry name" value="IGc2"/>
    <property type="match status" value="2"/>
</dbReference>
<dbReference type="GO" id="GO:0002250">
    <property type="term" value="P:adaptive immune response"/>
    <property type="evidence" value="ECO:0007669"/>
    <property type="project" value="UniProtKB-KW"/>
</dbReference>
<evidence type="ECO:0000259" key="9">
    <source>
        <dbReference type="SMART" id="SM00409"/>
    </source>
</evidence>
<dbReference type="EMBL" id="AJFE02030742">
    <property type="status" value="NOT_ANNOTATED_CDS"/>
    <property type="molecule type" value="Genomic_DNA"/>
</dbReference>
<dbReference type="PANTHER" id="PTHR11738:SF185">
    <property type="entry name" value="PLATELET GLYCOPROTEIN VI"/>
    <property type="match status" value="1"/>
</dbReference>
<dbReference type="Ensembl" id="ENSPPAT00000058093.1">
    <property type="protein sequence ID" value="ENSPPAP00000035205.1"/>
    <property type="gene ID" value="ENSPPAG00000040421.1"/>
</dbReference>
<dbReference type="GeneTree" id="ENSGT01100000263478"/>
<evidence type="ECO:0000256" key="2">
    <source>
        <dbReference type="ARBA" id="ARBA00022859"/>
    </source>
</evidence>
<accession>A0A2R9C309</accession>
<dbReference type="InterPro" id="IPR003599">
    <property type="entry name" value="Ig_sub"/>
</dbReference>